<gene>
    <name evidence="1" type="ORF">rCG_57445</name>
</gene>
<name>A6JI73_RAT</name>
<accession>A6JI73</accession>
<dbReference type="AlphaFoldDB" id="A6JI73"/>
<evidence type="ECO:0000313" key="1">
    <source>
        <dbReference type="EMBL" id="EDL94547.1"/>
    </source>
</evidence>
<evidence type="ECO:0000313" key="2">
    <source>
        <dbReference type="Proteomes" id="UP000234681"/>
    </source>
</evidence>
<dbReference type="Proteomes" id="UP000234681">
    <property type="component" value="Chromosome 1"/>
</dbReference>
<protein>
    <submittedName>
        <fullName evidence="1">RCG57445</fullName>
    </submittedName>
</protein>
<organism evidence="1 2">
    <name type="scientific">Rattus norvegicus</name>
    <name type="common">Rat</name>
    <dbReference type="NCBI Taxonomy" id="10116"/>
    <lineage>
        <taxon>Eukaryota</taxon>
        <taxon>Metazoa</taxon>
        <taxon>Chordata</taxon>
        <taxon>Craniata</taxon>
        <taxon>Vertebrata</taxon>
        <taxon>Euteleostomi</taxon>
        <taxon>Mammalia</taxon>
        <taxon>Eutheria</taxon>
        <taxon>Euarchontoglires</taxon>
        <taxon>Glires</taxon>
        <taxon>Rodentia</taxon>
        <taxon>Myomorpha</taxon>
        <taxon>Muroidea</taxon>
        <taxon>Muridae</taxon>
        <taxon>Murinae</taxon>
        <taxon>Rattus</taxon>
    </lineage>
</organism>
<proteinExistence type="predicted"/>
<sequence length="48" mass="5496">MVRVHHGRAVATPTNWGPSVRLPETENISKHRTHCVCSSYSCVFRLQF</sequence>
<reference evidence="2" key="1">
    <citation type="submission" date="2005-09" db="EMBL/GenBank/DDBJ databases">
        <authorList>
            <person name="Mural R.J."/>
            <person name="Li P.W."/>
            <person name="Adams M.D."/>
            <person name="Amanatides P.G."/>
            <person name="Baden-Tillson H."/>
            <person name="Barnstead M."/>
            <person name="Chin S.H."/>
            <person name="Dew I."/>
            <person name="Evans C.A."/>
            <person name="Ferriera S."/>
            <person name="Flanigan M."/>
            <person name="Fosler C."/>
            <person name="Glodek A."/>
            <person name="Gu Z."/>
            <person name="Holt R.A."/>
            <person name="Jennings D."/>
            <person name="Kraft C.L."/>
            <person name="Lu F."/>
            <person name="Nguyen T."/>
            <person name="Nusskern D.R."/>
            <person name="Pfannkoch C.M."/>
            <person name="Sitter C."/>
            <person name="Sutton G.G."/>
            <person name="Venter J.C."/>
            <person name="Wang Z."/>
            <person name="Woodage T."/>
            <person name="Zheng X.H."/>
            <person name="Zhong F."/>
        </authorList>
    </citation>
    <scope>NUCLEOTIDE SEQUENCE [LARGE SCALE GENOMIC DNA]</scope>
    <source>
        <strain>BN</strain>
        <strain evidence="2">Sprague-Dawley</strain>
    </source>
</reference>
<dbReference type="EMBL" id="CH473986">
    <property type="protein sequence ID" value="EDL94547.1"/>
    <property type="molecule type" value="Genomic_DNA"/>
</dbReference>